<dbReference type="GO" id="GO:0000712">
    <property type="term" value="P:resolution of meiotic recombination intermediates"/>
    <property type="evidence" value="ECO:0007669"/>
    <property type="project" value="InterPro"/>
</dbReference>
<dbReference type="AlphaFoldDB" id="A0A9Q0K2U8"/>
<protein>
    <submittedName>
        <fullName evidence="1">Uncharacterized protein</fullName>
    </submittedName>
</protein>
<evidence type="ECO:0000313" key="1">
    <source>
        <dbReference type="EMBL" id="KAJ4959448.1"/>
    </source>
</evidence>
<dbReference type="PANTHER" id="PTHR37394:SF1">
    <property type="entry name" value="PROTEIN PARTING DANCERS"/>
    <property type="match status" value="1"/>
</dbReference>
<evidence type="ECO:0000313" key="2">
    <source>
        <dbReference type="Proteomes" id="UP001141806"/>
    </source>
</evidence>
<comment type="caution">
    <text evidence="1">The sequence shown here is derived from an EMBL/GenBank/DDBJ whole genome shotgun (WGS) entry which is preliminary data.</text>
</comment>
<accession>A0A9Q0K2U8</accession>
<organism evidence="1 2">
    <name type="scientific">Protea cynaroides</name>
    <dbReference type="NCBI Taxonomy" id="273540"/>
    <lineage>
        <taxon>Eukaryota</taxon>
        <taxon>Viridiplantae</taxon>
        <taxon>Streptophyta</taxon>
        <taxon>Embryophyta</taxon>
        <taxon>Tracheophyta</taxon>
        <taxon>Spermatophyta</taxon>
        <taxon>Magnoliopsida</taxon>
        <taxon>Proteales</taxon>
        <taxon>Proteaceae</taxon>
        <taxon>Protea</taxon>
    </lineage>
</organism>
<keyword evidence="2" id="KW-1185">Reference proteome</keyword>
<sequence>MENFGFKFGQSPVKALPIVANAGCGGVCMMSNRWKDEQHPSFIHFISSFLNANSFRLNIVPVASDFIFNCGGLSVAFVFVTNWDCNNVSPIFSRVQKLKGQFGHLYIVVTLPTKEQNDSFVHSYFKYGMELGRPTFVPVKDLEMGFEKIVKIAHGRGVCKQQDVISKMKVERERSVQGMDAFIRVLMSIPGIENHDANALYQIGSIQAISKASKDYILENTDLSADKAEMITRRREQGNFWVTAFGAGEGRRPVAVEHRPKTRGEVRDSTLPPQDAVTSMPFLLSSSPTLWRLHLIGRSSWVLSIGDGCTYSKAMLCSC</sequence>
<dbReference type="EMBL" id="JAMYWD010000010">
    <property type="protein sequence ID" value="KAJ4959448.1"/>
    <property type="molecule type" value="Genomic_DNA"/>
</dbReference>
<reference evidence="1" key="1">
    <citation type="journal article" date="2023" name="Plant J.">
        <title>The genome of the king protea, Protea cynaroides.</title>
        <authorList>
            <person name="Chang J."/>
            <person name="Duong T.A."/>
            <person name="Schoeman C."/>
            <person name="Ma X."/>
            <person name="Roodt D."/>
            <person name="Barker N."/>
            <person name="Li Z."/>
            <person name="Van de Peer Y."/>
            <person name="Mizrachi E."/>
        </authorList>
    </citation>
    <scope>NUCLEOTIDE SEQUENCE</scope>
    <source>
        <tissue evidence="1">Young leaves</tissue>
    </source>
</reference>
<dbReference type="OrthoDB" id="1857825at2759"/>
<proteinExistence type="predicted"/>
<gene>
    <name evidence="1" type="ORF">NE237_026559</name>
</gene>
<dbReference type="Proteomes" id="UP001141806">
    <property type="component" value="Unassembled WGS sequence"/>
</dbReference>
<dbReference type="InterPro" id="IPR039172">
    <property type="entry name" value="PTD"/>
</dbReference>
<name>A0A9Q0K2U8_9MAGN</name>
<dbReference type="PANTHER" id="PTHR37394">
    <property type="entry name" value="PROTEIN PARTING DANCERS"/>
    <property type="match status" value="1"/>
</dbReference>